<comment type="caution">
    <text evidence="3">The sequence shown here is derived from an EMBL/GenBank/DDBJ whole genome shotgun (WGS) entry which is preliminary data.</text>
</comment>
<proteinExistence type="predicted"/>
<dbReference type="InterPro" id="IPR001810">
    <property type="entry name" value="F-box_dom"/>
</dbReference>
<dbReference type="Pfam" id="PF00646">
    <property type="entry name" value="F-box"/>
    <property type="match status" value="1"/>
</dbReference>
<evidence type="ECO:0000259" key="2">
    <source>
        <dbReference type="Pfam" id="PF03478"/>
    </source>
</evidence>
<dbReference type="InterPro" id="IPR050942">
    <property type="entry name" value="F-box_BR-signaling"/>
</dbReference>
<evidence type="ECO:0000313" key="3">
    <source>
        <dbReference type="EMBL" id="KAJ4784951.1"/>
    </source>
</evidence>
<dbReference type="Pfam" id="PF03478">
    <property type="entry name" value="Beta-prop_KIB1-4"/>
    <property type="match status" value="1"/>
</dbReference>
<feature type="domain" description="F-box" evidence="1">
    <location>
        <begin position="6"/>
        <end position="43"/>
    </location>
</feature>
<sequence>MYMANWSDLPDDMLEYLTSFLPIQDCHRFSAVCQNWHIAAKQKRYSPAQQIPWLALGETDDKKKRKFYDLLEDRHYYLDAPGLRGKVFCGSSYGWLFTLDRKLNFHLLNPLTGEFYDLPPPPPFYEGHLDMYEHDLPRYLEAESDDEEAHGDLREIFEGLQRDFVLKAILDYDPSTRSDFTAVILYGKDNTPAFWRPGDDAWTAVTALPTGLNDIIFFKGMFYTVQSPIKDNYSAIYTFKVGNDPNPKATKINLRVPCHGDHNYVIDETYVNFQVDYLVIFDAKLHLVERFIQWSDDDRRRLTTKFVVHKLDLEGSNYSTCDHINGHAIFLGGNSPVVIGPSQFHKCMEDAIYFTDFVSIDSELYGAEDNGIFDMIRNNTTPYYPHDVFHHTHAAPIWFTPNQWSDEYRSGAVNQQLDTKRNRYHSYTEEEIETPEGISSNQVPGQDIFVL</sequence>
<dbReference type="Proteomes" id="UP001140206">
    <property type="component" value="Chromosome 2"/>
</dbReference>
<dbReference type="SUPFAM" id="SSF81383">
    <property type="entry name" value="F-box domain"/>
    <property type="match status" value="1"/>
</dbReference>
<dbReference type="InterPro" id="IPR036047">
    <property type="entry name" value="F-box-like_dom_sf"/>
</dbReference>
<name>A0AAV8F1F3_9POAL</name>
<dbReference type="EMBL" id="JAMFTS010000002">
    <property type="protein sequence ID" value="KAJ4784951.1"/>
    <property type="molecule type" value="Genomic_DNA"/>
</dbReference>
<feature type="domain" description="KIB1-4 beta-propeller" evidence="2">
    <location>
        <begin position="67"/>
        <end position="374"/>
    </location>
</feature>
<dbReference type="CDD" id="cd09917">
    <property type="entry name" value="F-box_SF"/>
    <property type="match status" value="1"/>
</dbReference>
<dbReference type="PANTHER" id="PTHR44259">
    <property type="entry name" value="OS07G0183000 PROTEIN-RELATED"/>
    <property type="match status" value="1"/>
</dbReference>
<protein>
    <submittedName>
        <fullName evidence="3">F-box family protein</fullName>
    </submittedName>
</protein>
<evidence type="ECO:0000313" key="4">
    <source>
        <dbReference type="Proteomes" id="UP001140206"/>
    </source>
</evidence>
<gene>
    <name evidence="3" type="ORF">LUZ62_036197</name>
</gene>
<dbReference type="InterPro" id="IPR005174">
    <property type="entry name" value="KIB1-4_b-propeller"/>
</dbReference>
<dbReference type="AlphaFoldDB" id="A0AAV8F1F3"/>
<accession>A0AAV8F1F3</accession>
<dbReference type="Gene3D" id="1.20.1280.50">
    <property type="match status" value="1"/>
</dbReference>
<evidence type="ECO:0000259" key="1">
    <source>
        <dbReference type="Pfam" id="PF00646"/>
    </source>
</evidence>
<reference evidence="3" key="1">
    <citation type="submission" date="2022-08" db="EMBL/GenBank/DDBJ databases">
        <authorList>
            <person name="Marques A."/>
        </authorList>
    </citation>
    <scope>NUCLEOTIDE SEQUENCE</scope>
    <source>
        <strain evidence="3">RhyPub2mFocal</strain>
        <tissue evidence="3">Leaves</tissue>
    </source>
</reference>
<organism evidence="3 4">
    <name type="scientific">Rhynchospora pubera</name>
    <dbReference type="NCBI Taxonomy" id="906938"/>
    <lineage>
        <taxon>Eukaryota</taxon>
        <taxon>Viridiplantae</taxon>
        <taxon>Streptophyta</taxon>
        <taxon>Embryophyta</taxon>
        <taxon>Tracheophyta</taxon>
        <taxon>Spermatophyta</taxon>
        <taxon>Magnoliopsida</taxon>
        <taxon>Liliopsida</taxon>
        <taxon>Poales</taxon>
        <taxon>Cyperaceae</taxon>
        <taxon>Cyperoideae</taxon>
        <taxon>Rhynchosporeae</taxon>
        <taxon>Rhynchospora</taxon>
    </lineage>
</organism>
<keyword evidence="4" id="KW-1185">Reference proteome</keyword>